<dbReference type="SUPFAM" id="SSF55166">
    <property type="entry name" value="Hedgehog/DD-peptidase"/>
    <property type="match status" value="1"/>
</dbReference>
<dbReference type="Gene3D" id="3.30.1380.10">
    <property type="match status" value="1"/>
</dbReference>
<dbReference type="InterPro" id="IPR009045">
    <property type="entry name" value="Zn_M74/Hedgehog-like"/>
</dbReference>
<evidence type="ECO:0000313" key="1">
    <source>
        <dbReference type="EMBL" id="WNO47565.1"/>
    </source>
</evidence>
<organism evidence="1">
    <name type="scientific">Staphylococcus phage vB_VibM_10AMN12</name>
    <dbReference type="NCBI Taxonomy" id="3076785"/>
    <lineage>
        <taxon>Viruses</taxon>
        <taxon>Duplodnaviria</taxon>
        <taxon>Heunggongvirae</taxon>
        <taxon>Uroviricota</taxon>
        <taxon>Caudoviricetes</taxon>
    </lineage>
</organism>
<accession>A0AA96KTL1</accession>
<protein>
    <submittedName>
        <fullName evidence="1">Endolysin</fullName>
    </submittedName>
</protein>
<dbReference type="CDD" id="cd14845">
    <property type="entry name" value="L-Ala-D-Glu_peptidase_like"/>
    <property type="match status" value="1"/>
</dbReference>
<name>A0AA96KTL1_9CAUD</name>
<reference evidence="1" key="1">
    <citation type="submission" date="2023-08" db="EMBL/GenBank/DDBJ databases">
        <authorList>
            <person name="Nazir A."/>
        </authorList>
    </citation>
    <scope>NUCLEOTIDE SEQUENCE</scope>
</reference>
<dbReference type="EMBL" id="OR481006">
    <property type="protein sequence ID" value="WNO47565.1"/>
    <property type="molecule type" value="Genomic_DNA"/>
</dbReference>
<sequence>MSNWKLSRRSQMRLQGVHPDLVKVVYRALELSPYDFGITEGKRTLETQKKYVAEGKSKTMNSYHLEQDDGYSHAIDFVVYLGSDITWEIGYYRKVIQAFMTAAIEQGVQIEAGGLWRTFVDGPHIQLNKKYL</sequence>
<dbReference type="SMR" id="A0AA96KTL1"/>
<proteinExistence type="predicted"/>